<accession>A0ABR8L8F4</accession>
<evidence type="ECO:0000259" key="3">
    <source>
        <dbReference type="PROSITE" id="PS51186"/>
    </source>
</evidence>
<dbReference type="Gene3D" id="3.40.630.30">
    <property type="match status" value="1"/>
</dbReference>
<protein>
    <submittedName>
        <fullName evidence="4">GNAT family N-acetyltransferase</fullName>
    </submittedName>
</protein>
<dbReference type="InterPro" id="IPR050832">
    <property type="entry name" value="Bact_Acetyltransf"/>
</dbReference>
<dbReference type="Proteomes" id="UP000653231">
    <property type="component" value="Unassembled WGS sequence"/>
</dbReference>
<dbReference type="InterPro" id="IPR016181">
    <property type="entry name" value="Acyl_CoA_acyltransferase"/>
</dbReference>
<dbReference type="InterPro" id="IPR000182">
    <property type="entry name" value="GNAT_dom"/>
</dbReference>
<dbReference type="PROSITE" id="PS51186">
    <property type="entry name" value="GNAT"/>
    <property type="match status" value="1"/>
</dbReference>
<evidence type="ECO:0000256" key="1">
    <source>
        <dbReference type="ARBA" id="ARBA00022679"/>
    </source>
</evidence>
<dbReference type="CDD" id="cd04301">
    <property type="entry name" value="NAT_SF"/>
    <property type="match status" value="1"/>
</dbReference>
<dbReference type="Pfam" id="PF00583">
    <property type="entry name" value="Acetyltransf_1"/>
    <property type="match status" value="1"/>
</dbReference>
<feature type="domain" description="N-acetyltransferase" evidence="3">
    <location>
        <begin position="20"/>
        <end position="170"/>
    </location>
</feature>
<dbReference type="PANTHER" id="PTHR43877">
    <property type="entry name" value="AMINOALKYLPHOSPHONATE N-ACETYLTRANSFERASE-RELATED-RELATED"/>
    <property type="match status" value="1"/>
</dbReference>
<keyword evidence="1" id="KW-0808">Transferase</keyword>
<keyword evidence="2" id="KW-0012">Acyltransferase</keyword>
<dbReference type="SUPFAM" id="SSF55729">
    <property type="entry name" value="Acyl-CoA N-acyltransferases (Nat)"/>
    <property type="match status" value="1"/>
</dbReference>
<comment type="caution">
    <text evidence="4">The sequence shown here is derived from an EMBL/GenBank/DDBJ whole genome shotgun (WGS) entry which is preliminary data.</text>
</comment>
<organism evidence="4 5">
    <name type="scientific">Microbispora bryophytorum subsp. camponoti</name>
    <dbReference type="NCBI Taxonomy" id="1677852"/>
    <lineage>
        <taxon>Bacteria</taxon>
        <taxon>Bacillati</taxon>
        <taxon>Actinomycetota</taxon>
        <taxon>Actinomycetes</taxon>
        <taxon>Streptosporangiales</taxon>
        <taxon>Streptosporangiaceae</taxon>
        <taxon>Microbispora</taxon>
    </lineage>
</organism>
<evidence type="ECO:0000256" key="2">
    <source>
        <dbReference type="ARBA" id="ARBA00023315"/>
    </source>
</evidence>
<gene>
    <name evidence="4" type="ORF">IEQ31_17650</name>
</gene>
<sequence length="170" mass="18591">MWAAGPSRKGAEVATPRHEHLVRQATAADAAVVAGLLDAFNREFDAPSPGPHVLTARLRRMIPGDHLVVLLTGEPAVGVAVLSFRPNVWQEGPAAVLDELYVRPGMRGQRFGHALLEAACRLALERGAETLEINVDGEDTDARRFYEAHGFANSEPGTTEPMFYYYRDLV</sequence>
<evidence type="ECO:0000313" key="4">
    <source>
        <dbReference type="EMBL" id="MBD3145006.1"/>
    </source>
</evidence>
<proteinExistence type="predicted"/>
<name>A0ABR8L8F4_9ACTN</name>
<reference evidence="4 5" key="1">
    <citation type="submission" date="2020-09" db="EMBL/GenBank/DDBJ databases">
        <title>Actinomycete isolated from the Camponotus japonicus Mayr.</title>
        <authorList>
            <person name="Gong X."/>
        </authorList>
    </citation>
    <scope>NUCLEOTIDE SEQUENCE [LARGE SCALE GENOMIC DNA]</scope>
    <source>
        <strain evidence="4 5">2C-HV3</strain>
    </source>
</reference>
<keyword evidence="5" id="KW-1185">Reference proteome</keyword>
<dbReference type="EMBL" id="JACXRZ010000012">
    <property type="protein sequence ID" value="MBD3145006.1"/>
    <property type="molecule type" value="Genomic_DNA"/>
</dbReference>
<evidence type="ECO:0000313" key="5">
    <source>
        <dbReference type="Proteomes" id="UP000653231"/>
    </source>
</evidence>